<evidence type="ECO:0000313" key="2">
    <source>
        <dbReference type="EMBL" id="GAA3975338.1"/>
    </source>
</evidence>
<dbReference type="SUPFAM" id="SSF53448">
    <property type="entry name" value="Nucleotide-diphospho-sugar transferases"/>
    <property type="match status" value="1"/>
</dbReference>
<dbReference type="InterPro" id="IPR029044">
    <property type="entry name" value="Nucleotide-diphossugar_trans"/>
</dbReference>
<dbReference type="Gene3D" id="3.90.550.10">
    <property type="entry name" value="Spore Coat Polysaccharide Biosynthesis Protein SpsA, Chain A"/>
    <property type="match status" value="1"/>
</dbReference>
<keyword evidence="3" id="KW-1185">Reference proteome</keyword>
<dbReference type="InterPro" id="IPR001173">
    <property type="entry name" value="Glyco_trans_2-like"/>
</dbReference>
<protein>
    <recommendedName>
        <fullName evidence="1">Glycosyltransferase 2-like domain-containing protein</fullName>
    </recommendedName>
</protein>
<proteinExistence type="predicted"/>
<organism evidence="2 3">
    <name type="scientific">Mucilaginibacter dorajii</name>
    <dbReference type="NCBI Taxonomy" id="692994"/>
    <lineage>
        <taxon>Bacteria</taxon>
        <taxon>Pseudomonadati</taxon>
        <taxon>Bacteroidota</taxon>
        <taxon>Sphingobacteriia</taxon>
        <taxon>Sphingobacteriales</taxon>
        <taxon>Sphingobacteriaceae</taxon>
        <taxon>Mucilaginibacter</taxon>
    </lineage>
</organism>
<name>A0ABP7Q2Z5_9SPHI</name>
<dbReference type="PANTHER" id="PTHR22916:SF3">
    <property type="entry name" value="UDP-GLCNAC:BETAGAL BETA-1,3-N-ACETYLGLUCOSAMINYLTRANSFERASE-LIKE PROTEIN 1"/>
    <property type="match status" value="1"/>
</dbReference>
<comment type="caution">
    <text evidence="2">The sequence shown here is derived from an EMBL/GenBank/DDBJ whole genome shotgun (WGS) entry which is preliminary data.</text>
</comment>
<dbReference type="EMBL" id="BAAAZC010000019">
    <property type="protein sequence ID" value="GAA3975338.1"/>
    <property type="molecule type" value="Genomic_DNA"/>
</dbReference>
<feature type="domain" description="Glycosyltransferase 2-like" evidence="1">
    <location>
        <begin position="7"/>
        <end position="130"/>
    </location>
</feature>
<dbReference type="PANTHER" id="PTHR22916">
    <property type="entry name" value="GLYCOSYLTRANSFERASE"/>
    <property type="match status" value="1"/>
</dbReference>
<reference evidence="3" key="1">
    <citation type="journal article" date="2019" name="Int. J. Syst. Evol. Microbiol.">
        <title>The Global Catalogue of Microorganisms (GCM) 10K type strain sequencing project: providing services to taxonomists for standard genome sequencing and annotation.</title>
        <authorList>
            <consortium name="The Broad Institute Genomics Platform"/>
            <consortium name="The Broad Institute Genome Sequencing Center for Infectious Disease"/>
            <person name="Wu L."/>
            <person name="Ma J."/>
        </authorList>
    </citation>
    <scope>NUCLEOTIDE SEQUENCE [LARGE SCALE GENOMIC DNA]</scope>
    <source>
        <strain evidence="3">JCM 16601</strain>
    </source>
</reference>
<dbReference type="Proteomes" id="UP001500742">
    <property type="component" value="Unassembled WGS sequence"/>
</dbReference>
<gene>
    <name evidence="2" type="ORF">GCM10022210_27240</name>
</gene>
<sequence>MKRHALLVPCYNAQNYIDGFLENLSKLTVPFDEVIFYDDASTDNTLQALESKGIRVIKGETNKGPGFARNRLAGAATSKYIHFHDIDDEFNPLFLQLIDDKLSQNQTDVILGYADWIDFDSRDTVIQWRYDEGELLKDPLSYFISNPLGIINTVYSRDIFLKVKGFNEHYTCWEDADLHVQLAAAGATFGVINHVLAYSLRHYNGISKNEARCWGCRLKFIESYLSNFQSATASLKNELKKVQNEFVRLGKYKQLGNVILLNKQHNLLMDNWKIVLIYKASKFLPSNFISLMLKLIR</sequence>
<dbReference type="RefSeq" id="WP_259087622.1">
    <property type="nucleotide sequence ID" value="NZ_BAAAZC010000019.1"/>
</dbReference>
<evidence type="ECO:0000313" key="3">
    <source>
        <dbReference type="Proteomes" id="UP001500742"/>
    </source>
</evidence>
<accession>A0ABP7Q2Z5</accession>
<evidence type="ECO:0000259" key="1">
    <source>
        <dbReference type="Pfam" id="PF00535"/>
    </source>
</evidence>
<dbReference type="CDD" id="cd00761">
    <property type="entry name" value="Glyco_tranf_GTA_type"/>
    <property type="match status" value="1"/>
</dbReference>
<dbReference type="Pfam" id="PF00535">
    <property type="entry name" value="Glycos_transf_2"/>
    <property type="match status" value="1"/>
</dbReference>